<dbReference type="InterPro" id="IPR051673">
    <property type="entry name" value="SSDNA_exonuclease_RecJ"/>
</dbReference>
<dbReference type="GO" id="GO:0008409">
    <property type="term" value="F:5'-3' exonuclease activity"/>
    <property type="evidence" value="ECO:0007669"/>
    <property type="project" value="InterPro"/>
</dbReference>
<dbReference type="Pfam" id="PF02272">
    <property type="entry name" value="DHHA1"/>
    <property type="match status" value="1"/>
</dbReference>
<evidence type="ECO:0000256" key="3">
    <source>
        <dbReference type="ARBA" id="ARBA00022722"/>
    </source>
</evidence>
<dbReference type="AlphaFoldDB" id="A0A560EU40"/>
<evidence type="ECO:0000256" key="1">
    <source>
        <dbReference type="ARBA" id="ARBA00005915"/>
    </source>
</evidence>
<dbReference type="NCBIfam" id="TIGR00644">
    <property type="entry name" value="recJ"/>
    <property type="match status" value="1"/>
</dbReference>
<reference evidence="9 10" key="1">
    <citation type="submission" date="2019-06" db="EMBL/GenBank/DDBJ databases">
        <title>Genomic Encyclopedia of Type Strains, Phase IV (KMG-V): Genome sequencing to study the core and pangenomes of soil and plant-associated prokaryotes.</title>
        <authorList>
            <person name="Whitman W."/>
        </authorList>
    </citation>
    <scope>NUCLEOTIDE SEQUENCE [LARGE SCALE GENOMIC DNA]</scope>
    <source>
        <strain evidence="9 10">BR 11880</strain>
    </source>
</reference>
<sequence>MQNNITFVGSPAGDIPAGESRPLLGVSRSATGRRWLARPHDERLALAHAQRGGLPELVGRVLAARGVDLDQAEDFLGPTLKRFLPDPHALLDMQAAAEHLADAVRRGRHLAVFGDYDVDGATSSALLVRFFRAVGANIQAYIPDRINEGYGPNAPALLRLREAGVDLVITVDCGVTSFEPLAAAAQAGLEVIVVDHHKAEPALPQAHAVVNPNRLDETVTDRLGTLAAVGVSFLLVVAVNRVLRATGWYANRAEPDLMGWLDLVALGTVCDVVPLVGLNRALVAQGLKVMSRRNNPGLAALADVAGINERMDAYHAGYILGPRVNAGGRVGRADLGTRLLSTEDPVEARDLAAQLHTLNAERRAIEALVLEEAIALVEAQAATDALLSPGAGAGALVIAGAGWHPGVIGIVASRLKERYGVPACVVALEGGIGKASGRSVRGIDLGSAVIAARQAGLLMAGGGHAMAAGFTVAEDRLADLRAFLADRIAQQTAGQGPLVPTLHLDGVVSVRGASADLLGHITRLGPFGTGNSEPRLAVADARIVRADVVGGNHVRCILSSADGARLKAIAFRAMDEDLGPALLNHGGRPMHLAGTLRADRWNGAEGVQLTIDDVALPGAS</sequence>
<dbReference type="InterPro" id="IPR003156">
    <property type="entry name" value="DHHA1_dom"/>
</dbReference>
<evidence type="ECO:0000313" key="10">
    <source>
        <dbReference type="Proteomes" id="UP000319859"/>
    </source>
</evidence>
<evidence type="ECO:0000256" key="2">
    <source>
        <dbReference type="ARBA" id="ARBA00019841"/>
    </source>
</evidence>
<comment type="similarity">
    <text evidence="1">Belongs to the RecJ family.</text>
</comment>
<dbReference type="EMBL" id="VITN01000023">
    <property type="protein sequence ID" value="TWB12834.1"/>
    <property type="molecule type" value="Genomic_DNA"/>
</dbReference>
<dbReference type="SUPFAM" id="SSF64182">
    <property type="entry name" value="DHH phosphoesterases"/>
    <property type="match status" value="1"/>
</dbReference>
<dbReference type="PANTHER" id="PTHR30255:SF2">
    <property type="entry name" value="SINGLE-STRANDED-DNA-SPECIFIC EXONUCLEASE RECJ"/>
    <property type="match status" value="1"/>
</dbReference>
<gene>
    <name evidence="9" type="ORF">FBZ89_12347</name>
</gene>
<keyword evidence="3" id="KW-0540">Nuclease</keyword>
<dbReference type="Gene3D" id="3.10.310.30">
    <property type="match status" value="1"/>
</dbReference>
<evidence type="ECO:0000256" key="5">
    <source>
        <dbReference type="ARBA" id="ARBA00022839"/>
    </source>
</evidence>
<dbReference type="GO" id="GO:0006310">
    <property type="term" value="P:DNA recombination"/>
    <property type="evidence" value="ECO:0007669"/>
    <property type="project" value="InterPro"/>
</dbReference>
<dbReference type="InterPro" id="IPR001667">
    <property type="entry name" value="DDH_dom"/>
</dbReference>
<dbReference type="Pfam" id="PF17768">
    <property type="entry name" value="RecJ_OB"/>
    <property type="match status" value="1"/>
</dbReference>
<dbReference type="InterPro" id="IPR004610">
    <property type="entry name" value="RecJ"/>
</dbReference>
<dbReference type="Pfam" id="PF01368">
    <property type="entry name" value="DHH"/>
    <property type="match status" value="1"/>
</dbReference>
<evidence type="ECO:0000259" key="6">
    <source>
        <dbReference type="Pfam" id="PF01368"/>
    </source>
</evidence>
<dbReference type="Gene3D" id="3.90.1640.30">
    <property type="match status" value="1"/>
</dbReference>
<dbReference type="GO" id="GO:0006281">
    <property type="term" value="P:DNA repair"/>
    <property type="evidence" value="ECO:0007669"/>
    <property type="project" value="InterPro"/>
</dbReference>
<name>A0A560EU40_9PROT</name>
<comment type="caution">
    <text evidence="9">The sequence shown here is derived from an EMBL/GenBank/DDBJ whole genome shotgun (WGS) entry which is preliminary data.</text>
</comment>
<organism evidence="9 10">
    <name type="scientific">Nitrospirillum amazonense</name>
    <dbReference type="NCBI Taxonomy" id="28077"/>
    <lineage>
        <taxon>Bacteria</taxon>
        <taxon>Pseudomonadati</taxon>
        <taxon>Pseudomonadota</taxon>
        <taxon>Alphaproteobacteria</taxon>
        <taxon>Rhodospirillales</taxon>
        <taxon>Azospirillaceae</taxon>
        <taxon>Nitrospirillum</taxon>
    </lineage>
</organism>
<dbReference type="Proteomes" id="UP000319859">
    <property type="component" value="Unassembled WGS sequence"/>
</dbReference>
<evidence type="ECO:0000259" key="7">
    <source>
        <dbReference type="Pfam" id="PF02272"/>
    </source>
</evidence>
<dbReference type="GO" id="GO:0003676">
    <property type="term" value="F:nucleic acid binding"/>
    <property type="evidence" value="ECO:0007669"/>
    <property type="project" value="InterPro"/>
</dbReference>
<accession>A0A560EU40</accession>
<feature type="domain" description="DDH" evidence="6">
    <location>
        <begin position="111"/>
        <end position="268"/>
    </location>
</feature>
<dbReference type="InterPro" id="IPR038763">
    <property type="entry name" value="DHH_sf"/>
</dbReference>
<protein>
    <recommendedName>
        <fullName evidence="2">Single-stranded-DNA-specific exonuclease RecJ</fullName>
    </recommendedName>
</protein>
<proteinExistence type="inferred from homology"/>
<feature type="domain" description="DHHA1" evidence="7">
    <location>
        <begin position="396"/>
        <end position="489"/>
    </location>
</feature>
<evidence type="ECO:0000259" key="8">
    <source>
        <dbReference type="Pfam" id="PF17768"/>
    </source>
</evidence>
<keyword evidence="4" id="KW-0378">Hydrolase</keyword>
<dbReference type="InterPro" id="IPR041122">
    <property type="entry name" value="RecJ_OB"/>
</dbReference>
<dbReference type="PANTHER" id="PTHR30255">
    <property type="entry name" value="SINGLE-STRANDED-DNA-SPECIFIC EXONUCLEASE RECJ"/>
    <property type="match status" value="1"/>
</dbReference>
<evidence type="ECO:0000313" key="9">
    <source>
        <dbReference type="EMBL" id="TWB12834.1"/>
    </source>
</evidence>
<feature type="domain" description="RecJ OB" evidence="8">
    <location>
        <begin position="505"/>
        <end position="613"/>
    </location>
</feature>
<keyword evidence="5 9" id="KW-0269">Exonuclease</keyword>
<evidence type="ECO:0000256" key="4">
    <source>
        <dbReference type="ARBA" id="ARBA00022801"/>
    </source>
</evidence>
<dbReference type="OrthoDB" id="9809852at2"/>